<evidence type="ECO:0000256" key="1">
    <source>
        <dbReference type="ARBA" id="ARBA00000971"/>
    </source>
</evidence>
<feature type="domain" description="PPIase FKBP-type" evidence="7">
    <location>
        <begin position="62"/>
        <end position="157"/>
    </location>
</feature>
<dbReference type="Gene3D" id="3.10.50.40">
    <property type="match status" value="1"/>
</dbReference>
<keyword evidence="6" id="KW-0812">Transmembrane</keyword>
<dbReference type="Proteomes" id="UP000626109">
    <property type="component" value="Unassembled WGS sequence"/>
</dbReference>
<feature type="transmembrane region" description="Helical" evidence="6">
    <location>
        <begin position="12"/>
        <end position="29"/>
    </location>
</feature>
<keyword evidence="6" id="KW-1133">Transmembrane helix</keyword>
<dbReference type="SUPFAM" id="SSF54534">
    <property type="entry name" value="FKBP-like"/>
    <property type="match status" value="1"/>
</dbReference>
<dbReference type="EC" id="5.2.1.8" evidence="2 5"/>
<dbReference type="AlphaFoldDB" id="A0A813L6M1"/>
<evidence type="ECO:0000256" key="4">
    <source>
        <dbReference type="ARBA" id="ARBA00023235"/>
    </source>
</evidence>
<dbReference type="OMA" id="PKTCDIQ"/>
<comment type="caution">
    <text evidence="9">The sequence shown here is derived from an EMBL/GenBank/DDBJ whole genome shotgun (WGS) entry which is preliminary data.</text>
</comment>
<keyword evidence="11" id="KW-1185">Reference proteome</keyword>
<evidence type="ECO:0000313" key="8">
    <source>
        <dbReference type="EMBL" id="CAE8599613.1"/>
    </source>
</evidence>
<name>A0A813L6M1_POLGL</name>
<dbReference type="Pfam" id="PF00254">
    <property type="entry name" value="FKBP_C"/>
    <property type="match status" value="1"/>
</dbReference>
<protein>
    <recommendedName>
        <fullName evidence="2 5">peptidylprolyl isomerase</fullName>
        <ecNumber evidence="2 5">5.2.1.8</ecNumber>
    </recommendedName>
</protein>
<organism evidence="9 10">
    <name type="scientific">Polarella glacialis</name>
    <name type="common">Dinoflagellate</name>
    <dbReference type="NCBI Taxonomy" id="89957"/>
    <lineage>
        <taxon>Eukaryota</taxon>
        <taxon>Sar</taxon>
        <taxon>Alveolata</taxon>
        <taxon>Dinophyceae</taxon>
        <taxon>Suessiales</taxon>
        <taxon>Suessiaceae</taxon>
        <taxon>Polarella</taxon>
    </lineage>
</organism>
<dbReference type="PANTHER" id="PTHR45779">
    <property type="entry name" value="PEPTIDYLPROLYL ISOMERASE"/>
    <property type="match status" value="1"/>
</dbReference>
<evidence type="ECO:0000313" key="10">
    <source>
        <dbReference type="Proteomes" id="UP000626109"/>
    </source>
</evidence>
<keyword evidence="3 5" id="KW-0697">Rotamase</keyword>
<feature type="non-terminal residue" evidence="9">
    <location>
        <position position="158"/>
    </location>
</feature>
<evidence type="ECO:0000313" key="11">
    <source>
        <dbReference type="Proteomes" id="UP000654075"/>
    </source>
</evidence>
<dbReference type="OrthoDB" id="77911at2759"/>
<dbReference type="InterPro" id="IPR044609">
    <property type="entry name" value="FKBP2/11"/>
</dbReference>
<proteinExistence type="predicted"/>
<dbReference type="FunFam" id="3.10.50.40:FF:000006">
    <property type="entry name" value="Peptidyl-prolyl cis-trans isomerase"/>
    <property type="match status" value="1"/>
</dbReference>
<evidence type="ECO:0000313" key="9">
    <source>
        <dbReference type="EMBL" id="CAE8716535.1"/>
    </source>
</evidence>
<dbReference type="EMBL" id="CAJNNW010032979">
    <property type="protein sequence ID" value="CAE8716535.1"/>
    <property type="molecule type" value="Genomic_DNA"/>
</dbReference>
<evidence type="ECO:0000259" key="7">
    <source>
        <dbReference type="PROSITE" id="PS50059"/>
    </source>
</evidence>
<dbReference type="PANTHER" id="PTHR45779:SF5">
    <property type="entry name" value="PEPTIDYLPROLYL ISOMERASE"/>
    <property type="match status" value="1"/>
</dbReference>
<dbReference type="GO" id="GO:0005783">
    <property type="term" value="C:endoplasmic reticulum"/>
    <property type="evidence" value="ECO:0007669"/>
    <property type="project" value="TreeGrafter"/>
</dbReference>
<dbReference type="Proteomes" id="UP000654075">
    <property type="component" value="Unassembled WGS sequence"/>
</dbReference>
<sequence length="158" mass="17666">VLGKMPLKFYGASVPISMVLASLYFYYITQYKSGQNKIKHLKELDIVVHKKPSSCSITASTGDLVHLHYTSYLKSSGKQFETTREKADPYVFKLGTCNDKTKPECLKGFENGVLGMCAGEKRKVTIPPKLAYGKEGRPPDIKPDETVIFNIELVDIDK</sequence>
<evidence type="ECO:0000256" key="5">
    <source>
        <dbReference type="PROSITE-ProRule" id="PRU00277"/>
    </source>
</evidence>
<dbReference type="InterPro" id="IPR046357">
    <property type="entry name" value="PPIase_dom_sf"/>
</dbReference>
<reference evidence="9" key="1">
    <citation type="submission" date="2021-02" db="EMBL/GenBank/DDBJ databases">
        <authorList>
            <person name="Dougan E. K."/>
            <person name="Rhodes N."/>
            <person name="Thang M."/>
            <person name="Chan C."/>
        </authorList>
    </citation>
    <scope>NUCLEOTIDE SEQUENCE</scope>
</reference>
<evidence type="ECO:0000256" key="2">
    <source>
        <dbReference type="ARBA" id="ARBA00013194"/>
    </source>
</evidence>
<evidence type="ECO:0000256" key="3">
    <source>
        <dbReference type="ARBA" id="ARBA00023110"/>
    </source>
</evidence>
<dbReference type="InterPro" id="IPR001179">
    <property type="entry name" value="PPIase_FKBP_dom"/>
</dbReference>
<dbReference type="EMBL" id="CAJNNV010011316">
    <property type="protein sequence ID" value="CAE8599613.1"/>
    <property type="molecule type" value="Genomic_DNA"/>
</dbReference>
<evidence type="ECO:0000256" key="6">
    <source>
        <dbReference type="SAM" id="Phobius"/>
    </source>
</evidence>
<dbReference type="GO" id="GO:0003755">
    <property type="term" value="F:peptidyl-prolyl cis-trans isomerase activity"/>
    <property type="evidence" value="ECO:0007669"/>
    <property type="project" value="UniProtKB-KW"/>
</dbReference>
<comment type="catalytic activity">
    <reaction evidence="1 5">
        <text>[protein]-peptidylproline (omega=180) = [protein]-peptidylproline (omega=0)</text>
        <dbReference type="Rhea" id="RHEA:16237"/>
        <dbReference type="Rhea" id="RHEA-COMP:10747"/>
        <dbReference type="Rhea" id="RHEA-COMP:10748"/>
        <dbReference type="ChEBI" id="CHEBI:83833"/>
        <dbReference type="ChEBI" id="CHEBI:83834"/>
        <dbReference type="EC" id="5.2.1.8"/>
    </reaction>
</comment>
<keyword evidence="4 5" id="KW-0413">Isomerase</keyword>
<gene>
    <name evidence="8" type="ORF">PGLA1383_LOCUS17959</name>
    <name evidence="9" type="ORF">PGLA2088_LOCUS39090</name>
</gene>
<accession>A0A813L6M1</accession>
<keyword evidence="6" id="KW-0472">Membrane</keyword>
<dbReference type="PROSITE" id="PS50059">
    <property type="entry name" value="FKBP_PPIASE"/>
    <property type="match status" value="1"/>
</dbReference>